<evidence type="ECO:0000256" key="5">
    <source>
        <dbReference type="ARBA" id="ARBA00022605"/>
    </source>
</evidence>
<accession>A0ABR9ZUY1</accession>
<feature type="domain" description="Thiamine pyrophosphate enzyme N-terminal TPP-binding" evidence="12">
    <location>
        <begin position="1"/>
        <end position="115"/>
    </location>
</feature>
<keyword evidence="9" id="KW-0479">Metal-binding</keyword>
<evidence type="ECO:0000256" key="1">
    <source>
        <dbReference type="ARBA" id="ARBA00004974"/>
    </source>
</evidence>
<dbReference type="PANTHER" id="PTHR18968:SF13">
    <property type="entry name" value="ACETOLACTATE SYNTHASE CATALYTIC SUBUNIT, MITOCHONDRIAL"/>
    <property type="match status" value="1"/>
</dbReference>
<dbReference type="Pfam" id="PF02776">
    <property type="entry name" value="TPP_enzyme_N"/>
    <property type="match status" value="1"/>
</dbReference>
<dbReference type="Pfam" id="PF00205">
    <property type="entry name" value="TPP_enzyme_M"/>
    <property type="match status" value="1"/>
</dbReference>
<dbReference type="InterPro" id="IPR011766">
    <property type="entry name" value="TPP_enzyme_TPP-bd"/>
</dbReference>
<evidence type="ECO:0000313" key="14">
    <source>
        <dbReference type="Proteomes" id="UP000614200"/>
    </source>
</evidence>
<evidence type="ECO:0000256" key="6">
    <source>
        <dbReference type="ARBA" id="ARBA00023052"/>
    </source>
</evidence>
<gene>
    <name evidence="13" type="primary">ilvB</name>
    <name evidence="13" type="ORF">ISU02_14205</name>
</gene>
<dbReference type="InterPro" id="IPR012001">
    <property type="entry name" value="Thiamin_PyroP_enz_TPP-bd_dom"/>
</dbReference>
<feature type="domain" description="Thiamine pyrophosphate enzyme central" evidence="10">
    <location>
        <begin position="190"/>
        <end position="324"/>
    </location>
</feature>
<evidence type="ECO:0000313" key="13">
    <source>
        <dbReference type="EMBL" id="MBF4694272.1"/>
    </source>
</evidence>
<keyword evidence="5 9" id="KW-0028">Amino-acid biosynthesis</keyword>
<comment type="similarity">
    <text evidence="3 9">Belongs to the TPP enzyme family.</text>
</comment>
<sequence>MNVAESMIKCLELEGIDTVFGYPGGAILPFFEALRRSKLKHILVRNEQSAVHAASGYARVSKKVGVCISTSGPGATNMITGIATAYMDSIPLIAITGQVRKDFIGKDVFQEVDILGATEPFTKHSFLVTKSEDILTVMAKAIKIATTGRMGPVLIDIPRDIQMEEIEFKHIKDVEINGYNPTVNGHTGQLKRIIKRVNEAKSPVIIAGGGVLLSGAKKALTHFSVTRKIPVINTLMGISSYPMDSPYYVGVLGSHGDDLCEQVVKNADLIIVIGARMSDRATKNFSLIRPEANIVHIDIDPSEIGKIINYQIPVVGDAKTILDHINKKIEPNEEVYWLETSGLKCESHTDIDLDAFDNVNPKHFLNEISKRLTADAVVTADVGQNQIWTAKNIQYSQDRKFLSSGGLGTMGYSLPAGIGAKLAAPEKMVVSVMGDAGIQMLLGELGTLSEIGHKVIVIILNNNLLGMVRELQDGAYGKKSHFGIHFSISPDFVKIGEGYGIPGRKIESNSEIQSVLDEAFQSESSFIIDVRVSPEVDSL</sequence>
<evidence type="ECO:0000256" key="9">
    <source>
        <dbReference type="RuleBase" id="RU003591"/>
    </source>
</evidence>
<keyword evidence="9" id="KW-0460">Magnesium</keyword>
<comment type="cofactor">
    <cofactor evidence="9">
        <name>thiamine diphosphate</name>
        <dbReference type="ChEBI" id="CHEBI:58937"/>
    </cofactor>
    <text evidence="9">Binds 1 thiamine pyrophosphate per subunit.</text>
</comment>
<organism evidence="13 14">
    <name type="scientific">Fusibacter ferrireducens</name>
    <dbReference type="NCBI Taxonomy" id="2785058"/>
    <lineage>
        <taxon>Bacteria</taxon>
        <taxon>Bacillati</taxon>
        <taxon>Bacillota</taxon>
        <taxon>Clostridia</taxon>
        <taxon>Eubacteriales</taxon>
        <taxon>Eubacteriales Family XII. Incertae Sedis</taxon>
        <taxon>Fusibacter</taxon>
    </lineage>
</organism>
<name>A0ABR9ZUY1_9FIRM</name>
<comment type="cofactor">
    <cofactor evidence="9">
        <name>Mg(2+)</name>
        <dbReference type="ChEBI" id="CHEBI:18420"/>
    </cofactor>
    <text evidence="9">Binds 1 Mg(2+) ion per subunit.</text>
</comment>
<evidence type="ECO:0000259" key="11">
    <source>
        <dbReference type="Pfam" id="PF02775"/>
    </source>
</evidence>
<dbReference type="SUPFAM" id="SSF52467">
    <property type="entry name" value="DHS-like NAD/FAD-binding domain"/>
    <property type="match status" value="1"/>
</dbReference>
<dbReference type="SUPFAM" id="SSF52518">
    <property type="entry name" value="Thiamin diphosphate-binding fold (THDP-binding)"/>
    <property type="match status" value="2"/>
</dbReference>
<evidence type="ECO:0000256" key="2">
    <source>
        <dbReference type="ARBA" id="ARBA00005025"/>
    </source>
</evidence>
<dbReference type="InterPro" id="IPR012846">
    <property type="entry name" value="Acetolactate_synth_lsu"/>
</dbReference>
<dbReference type="Proteomes" id="UP000614200">
    <property type="component" value="Unassembled WGS sequence"/>
</dbReference>
<dbReference type="Pfam" id="PF02775">
    <property type="entry name" value="TPP_enzyme_C"/>
    <property type="match status" value="1"/>
</dbReference>
<evidence type="ECO:0000256" key="4">
    <source>
        <dbReference type="ARBA" id="ARBA00013145"/>
    </source>
</evidence>
<dbReference type="NCBIfam" id="TIGR00118">
    <property type="entry name" value="acolac_lg"/>
    <property type="match status" value="1"/>
</dbReference>
<dbReference type="RefSeq" id="WP_194702508.1">
    <property type="nucleotide sequence ID" value="NZ_JADKNH010000008.1"/>
</dbReference>
<keyword evidence="14" id="KW-1185">Reference proteome</keyword>
<comment type="caution">
    <text evidence="13">The sequence shown here is derived from an EMBL/GenBank/DDBJ whole genome shotgun (WGS) entry which is preliminary data.</text>
</comment>
<keyword evidence="7 9" id="KW-0100">Branched-chain amino acid biosynthesis</keyword>
<keyword evidence="6 9" id="KW-0786">Thiamine pyrophosphate</keyword>
<dbReference type="InterPro" id="IPR029061">
    <property type="entry name" value="THDP-binding"/>
</dbReference>
<feature type="domain" description="Thiamine pyrophosphate enzyme TPP-binding" evidence="11">
    <location>
        <begin position="381"/>
        <end position="530"/>
    </location>
</feature>
<proteinExistence type="inferred from homology"/>
<dbReference type="InterPro" id="IPR000399">
    <property type="entry name" value="TPP-bd_CS"/>
</dbReference>
<evidence type="ECO:0000256" key="8">
    <source>
        <dbReference type="ARBA" id="ARBA00048670"/>
    </source>
</evidence>
<dbReference type="Gene3D" id="3.40.50.970">
    <property type="match status" value="2"/>
</dbReference>
<dbReference type="EMBL" id="JADKNH010000008">
    <property type="protein sequence ID" value="MBF4694272.1"/>
    <property type="molecule type" value="Genomic_DNA"/>
</dbReference>
<evidence type="ECO:0000259" key="10">
    <source>
        <dbReference type="Pfam" id="PF00205"/>
    </source>
</evidence>
<dbReference type="CDD" id="cd07035">
    <property type="entry name" value="TPP_PYR_POX_like"/>
    <property type="match status" value="1"/>
</dbReference>
<dbReference type="PROSITE" id="PS00187">
    <property type="entry name" value="TPP_ENZYMES"/>
    <property type="match status" value="1"/>
</dbReference>
<dbReference type="InterPro" id="IPR012000">
    <property type="entry name" value="Thiamin_PyroP_enz_cen_dom"/>
</dbReference>
<evidence type="ECO:0000256" key="7">
    <source>
        <dbReference type="ARBA" id="ARBA00023304"/>
    </source>
</evidence>
<dbReference type="InterPro" id="IPR045229">
    <property type="entry name" value="TPP_enz"/>
</dbReference>
<comment type="catalytic activity">
    <reaction evidence="8 9">
        <text>2 pyruvate + H(+) = (2S)-2-acetolactate + CO2</text>
        <dbReference type="Rhea" id="RHEA:25249"/>
        <dbReference type="ChEBI" id="CHEBI:15361"/>
        <dbReference type="ChEBI" id="CHEBI:15378"/>
        <dbReference type="ChEBI" id="CHEBI:16526"/>
        <dbReference type="ChEBI" id="CHEBI:58476"/>
        <dbReference type="EC" id="2.2.1.6"/>
    </reaction>
</comment>
<evidence type="ECO:0000259" key="12">
    <source>
        <dbReference type="Pfam" id="PF02776"/>
    </source>
</evidence>
<evidence type="ECO:0000256" key="3">
    <source>
        <dbReference type="ARBA" id="ARBA00007812"/>
    </source>
</evidence>
<reference evidence="13 14" key="1">
    <citation type="submission" date="2020-11" db="EMBL/GenBank/DDBJ databases">
        <title>Fusibacter basophilias sp. nov.</title>
        <authorList>
            <person name="Qiu D."/>
        </authorList>
    </citation>
    <scope>NUCLEOTIDE SEQUENCE [LARGE SCALE GENOMIC DNA]</scope>
    <source>
        <strain evidence="13 14">Q10-2</strain>
    </source>
</reference>
<comment type="pathway">
    <text evidence="1 9">Amino-acid biosynthesis; L-isoleucine biosynthesis; L-isoleucine from 2-oxobutanoate: step 1/4.</text>
</comment>
<dbReference type="InterPro" id="IPR029035">
    <property type="entry name" value="DHS-like_NAD/FAD-binding_dom"/>
</dbReference>
<protein>
    <recommendedName>
        <fullName evidence="4 9">Acetolactate synthase</fullName>
        <ecNumber evidence="4 9">2.2.1.6</ecNumber>
    </recommendedName>
</protein>
<dbReference type="Gene3D" id="3.40.50.1220">
    <property type="entry name" value="TPP-binding domain"/>
    <property type="match status" value="1"/>
</dbReference>
<dbReference type="PANTHER" id="PTHR18968">
    <property type="entry name" value="THIAMINE PYROPHOSPHATE ENZYMES"/>
    <property type="match status" value="1"/>
</dbReference>
<keyword evidence="9 13" id="KW-0808">Transferase</keyword>
<comment type="pathway">
    <text evidence="2 9">Amino-acid biosynthesis; L-valine biosynthesis; L-valine from pyruvate: step 1/4.</text>
</comment>
<dbReference type="GO" id="GO:0003984">
    <property type="term" value="F:acetolactate synthase activity"/>
    <property type="evidence" value="ECO:0007669"/>
    <property type="project" value="UniProtKB-EC"/>
</dbReference>
<dbReference type="EC" id="2.2.1.6" evidence="4 9"/>